<proteinExistence type="predicted"/>
<protein>
    <recommendedName>
        <fullName evidence="1">DUF7007 domain-containing protein</fullName>
    </recommendedName>
</protein>
<name>A0A6J5NFU1_9CAUD</name>
<evidence type="ECO:0000259" key="1">
    <source>
        <dbReference type="Pfam" id="PF22653"/>
    </source>
</evidence>
<gene>
    <name evidence="2" type="ORF">UFOVP703_21</name>
</gene>
<dbReference type="Pfam" id="PF22653">
    <property type="entry name" value="DUF7007"/>
    <property type="match status" value="1"/>
</dbReference>
<accession>A0A6J5NFU1</accession>
<dbReference type="InterPro" id="IPR054276">
    <property type="entry name" value="DUF7007"/>
</dbReference>
<organism evidence="2">
    <name type="scientific">uncultured Caudovirales phage</name>
    <dbReference type="NCBI Taxonomy" id="2100421"/>
    <lineage>
        <taxon>Viruses</taxon>
        <taxon>Duplodnaviria</taxon>
        <taxon>Heunggongvirae</taxon>
        <taxon>Uroviricota</taxon>
        <taxon>Caudoviricetes</taxon>
        <taxon>Peduoviridae</taxon>
        <taxon>Maltschvirus</taxon>
        <taxon>Maltschvirus maltsch</taxon>
    </lineage>
</organism>
<dbReference type="EMBL" id="LR796673">
    <property type="protein sequence ID" value="CAB4158610.1"/>
    <property type="molecule type" value="Genomic_DNA"/>
</dbReference>
<reference evidence="2" key="1">
    <citation type="submission" date="2020-04" db="EMBL/GenBank/DDBJ databases">
        <authorList>
            <person name="Chiriac C."/>
            <person name="Salcher M."/>
            <person name="Ghai R."/>
            <person name="Kavagutti S V."/>
        </authorList>
    </citation>
    <scope>NUCLEOTIDE SEQUENCE</scope>
</reference>
<sequence>MHNDLTSTPWGTAELVEVVAPGIRRVHTARHGGYHLAPERIAQMPEALRCIPTFQPHPWFEEDCDWILVVLSFPDLFDDAHVAGAVEGCGWHPSARDWLGTVEAAPIVARAGAWKARSASLYRITCEGSIPARYQARAGDLERALRQEHGQGPLASLWWAALRRISDGAEAEVLATTVELRAQPFDLATLPAERVMRRPA</sequence>
<evidence type="ECO:0000313" key="2">
    <source>
        <dbReference type="EMBL" id="CAB4158610.1"/>
    </source>
</evidence>
<feature type="domain" description="DUF7007" evidence="1">
    <location>
        <begin position="6"/>
        <end position="85"/>
    </location>
</feature>